<comment type="catalytic activity">
    <reaction evidence="5">
        <text>O-phospho-L-tyrosyl-[protein] + H2O = L-tyrosyl-[protein] + phosphate</text>
        <dbReference type="Rhea" id="RHEA:10684"/>
        <dbReference type="Rhea" id="RHEA-COMP:10136"/>
        <dbReference type="Rhea" id="RHEA-COMP:20101"/>
        <dbReference type="ChEBI" id="CHEBI:15377"/>
        <dbReference type="ChEBI" id="CHEBI:43474"/>
        <dbReference type="ChEBI" id="CHEBI:46858"/>
        <dbReference type="ChEBI" id="CHEBI:61978"/>
        <dbReference type="EC" id="3.1.3.48"/>
    </reaction>
</comment>
<evidence type="ECO:0000256" key="2">
    <source>
        <dbReference type="ARBA" id="ARBA00013064"/>
    </source>
</evidence>
<evidence type="ECO:0000313" key="6">
    <source>
        <dbReference type="EMBL" id="SFO47970.1"/>
    </source>
</evidence>
<dbReference type="Proteomes" id="UP000198806">
    <property type="component" value="Unassembled WGS sequence"/>
</dbReference>
<dbReference type="UniPathway" id="UPA00934"/>
<protein>
    <recommendedName>
        <fullName evidence="2">protein-tyrosine-phosphatase</fullName>
        <ecNumber evidence="2">3.1.3.48</ecNumber>
    </recommendedName>
</protein>
<dbReference type="STRING" id="1527.SAMN04489757_13014"/>
<dbReference type="InterPro" id="IPR016667">
    <property type="entry name" value="Caps_polysacc_synth_CpsB/CapC"/>
</dbReference>
<evidence type="ECO:0000313" key="7">
    <source>
        <dbReference type="Proteomes" id="UP000198806"/>
    </source>
</evidence>
<dbReference type="PANTHER" id="PTHR39181">
    <property type="entry name" value="TYROSINE-PROTEIN PHOSPHATASE YWQE"/>
    <property type="match status" value="1"/>
</dbReference>
<reference evidence="6 7" key="1">
    <citation type="submission" date="2016-10" db="EMBL/GenBank/DDBJ databases">
        <authorList>
            <person name="de Groot N.N."/>
        </authorList>
    </citation>
    <scope>NUCLEOTIDE SEQUENCE [LARGE SCALE GENOMIC DNA]</scope>
    <source>
        <strain evidence="6 7">DSM 1283</strain>
    </source>
</reference>
<dbReference type="SUPFAM" id="SSF51556">
    <property type="entry name" value="Metallo-dependent hydrolases"/>
    <property type="match status" value="1"/>
</dbReference>
<name>A0A1I5HIU7_9FIRM</name>
<dbReference type="Pfam" id="PF19567">
    <property type="entry name" value="CpsB_CapC"/>
    <property type="match status" value="1"/>
</dbReference>
<dbReference type="InterPro" id="IPR032466">
    <property type="entry name" value="Metal_Hydrolase"/>
</dbReference>
<sequence length="245" mass="28826">MNQWIDIHSHILPSVDDGSVNIEQTRNMLKIAYEEGVIHMIATPHYGVGCRNPDISELQRKLKLVREEAKKIDENFQIELGNELYYSEDIIEHLRKKMALTLAETRYVLVEFPVYESFRNIKTGLHRLLINGYLPILAHIERYEALFQNFEEIEELIKLGVYMQVNIKSLQGNVLDSRKGFCRKLLYEGYIHFLATDAHSDHNRDSRMRKAVDYIYKRYGSELVDQLLVKNTKQLLDNKYIYEGD</sequence>
<proteinExistence type="inferred from homology"/>
<dbReference type="PIRSF" id="PIRSF016557">
    <property type="entry name" value="Caps_synth_CpsB"/>
    <property type="match status" value="1"/>
</dbReference>
<evidence type="ECO:0000256" key="4">
    <source>
        <dbReference type="ARBA" id="ARBA00022912"/>
    </source>
</evidence>
<evidence type="ECO:0000256" key="1">
    <source>
        <dbReference type="ARBA" id="ARBA00005750"/>
    </source>
</evidence>
<dbReference type="EMBL" id="FOWD01000030">
    <property type="protein sequence ID" value="SFO47970.1"/>
    <property type="molecule type" value="Genomic_DNA"/>
</dbReference>
<accession>A0A1I5HIU7</accession>
<dbReference type="AlphaFoldDB" id="A0A1I5HIU7"/>
<keyword evidence="4" id="KW-0904">Protein phosphatase</keyword>
<dbReference type="GO" id="GO:0004725">
    <property type="term" value="F:protein tyrosine phosphatase activity"/>
    <property type="evidence" value="ECO:0007669"/>
    <property type="project" value="UniProtKB-EC"/>
</dbReference>
<organism evidence="6 7">
    <name type="scientific">Anaerocolumna aminovalerica</name>
    <dbReference type="NCBI Taxonomy" id="1527"/>
    <lineage>
        <taxon>Bacteria</taxon>
        <taxon>Bacillati</taxon>
        <taxon>Bacillota</taxon>
        <taxon>Clostridia</taxon>
        <taxon>Lachnospirales</taxon>
        <taxon>Lachnospiraceae</taxon>
        <taxon>Anaerocolumna</taxon>
    </lineage>
</organism>
<dbReference type="RefSeq" id="WP_091687667.1">
    <property type="nucleotide sequence ID" value="NZ_BAABFM010000011.1"/>
</dbReference>
<comment type="similarity">
    <text evidence="1">Belongs to the metallo-dependent hydrolases superfamily. CpsB/CapC family.</text>
</comment>
<dbReference type="EC" id="3.1.3.48" evidence="2"/>
<evidence type="ECO:0000256" key="3">
    <source>
        <dbReference type="ARBA" id="ARBA00022801"/>
    </source>
</evidence>
<dbReference type="OrthoDB" id="9788539at2"/>
<dbReference type="GO" id="GO:0045227">
    <property type="term" value="P:capsule polysaccharide biosynthetic process"/>
    <property type="evidence" value="ECO:0007669"/>
    <property type="project" value="UniProtKB-UniPathway"/>
</dbReference>
<dbReference type="GO" id="GO:0030145">
    <property type="term" value="F:manganese ion binding"/>
    <property type="evidence" value="ECO:0007669"/>
    <property type="project" value="InterPro"/>
</dbReference>
<keyword evidence="7" id="KW-1185">Reference proteome</keyword>
<keyword evidence="3" id="KW-0378">Hydrolase</keyword>
<gene>
    <name evidence="6" type="ORF">SAMN04489757_13014</name>
</gene>
<dbReference type="Gene3D" id="3.20.20.140">
    <property type="entry name" value="Metal-dependent hydrolases"/>
    <property type="match status" value="1"/>
</dbReference>
<evidence type="ECO:0000256" key="5">
    <source>
        <dbReference type="ARBA" id="ARBA00051722"/>
    </source>
</evidence>
<dbReference type="PANTHER" id="PTHR39181:SF1">
    <property type="entry name" value="TYROSINE-PROTEIN PHOSPHATASE YWQE"/>
    <property type="match status" value="1"/>
</dbReference>